<organism evidence="2">
    <name type="scientific">Phaeocystis antarctica</name>
    <dbReference type="NCBI Taxonomy" id="33657"/>
    <lineage>
        <taxon>Eukaryota</taxon>
        <taxon>Haptista</taxon>
        <taxon>Haptophyta</taxon>
        <taxon>Prymnesiophyceae</taxon>
        <taxon>Phaeocystales</taxon>
        <taxon>Phaeocystaceae</taxon>
        <taxon>Phaeocystis</taxon>
    </lineage>
</organism>
<sequence length="128" mass="13958">MAALLLALSPASLLPSSQPPAPAYRTLSRRAALLPLLVAPAAVSALPNPFANPEEDARKAEKEAADKQKSADKQAMYVKVRKERMAAEARAQSDEYTTRMNTYKFDSGTFGSTVSVPEVDEGRFRYKP</sequence>
<dbReference type="AlphaFoldDB" id="A0A7S0F0G5"/>
<proteinExistence type="predicted"/>
<evidence type="ECO:0000313" key="2">
    <source>
        <dbReference type="EMBL" id="CAD8498554.1"/>
    </source>
</evidence>
<feature type="region of interest" description="Disordered" evidence="1">
    <location>
        <begin position="46"/>
        <end position="76"/>
    </location>
</feature>
<evidence type="ECO:0000256" key="1">
    <source>
        <dbReference type="SAM" id="MobiDB-lite"/>
    </source>
</evidence>
<feature type="compositionally biased region" description="Basic and acidic residues" evidence="1">
    <location>
        <begin position="55"/>
        <end position="72"/>
    </location>
</feature>
<gene>
    <name evidence="2" type="ORF">PANT1444_LOCUS14919</name>
</gene>
<protein>
    <submittedName>
        <fullName evidence="2">Uncharacterized protein</fullName>
    </submittedName>
</protein>
<name>A0A7S0F0G5_9EUKA</name>
<dbReference type="EMBL" id="HBEP01026281">
    <property type="protein sequence ID" value="CAD8498554.1"/>
    <property type="molecule type" value="Transcribed_RNA"/>
</dbReference>
<reference evidence="2" key="1">
    <citation type="submission" date="2021-01" db="EMBL/GenBank/DDBJ databases">
        <authorList>
            <person name="Corre E."/>
            <person name="Pelletier E."/>
            <person name="Niang G."/>
            <person name="Scheremetjew M."/>
            <person name="Finn R."/>
            <person name="Kale V."/>
            <person name="Holt S."/>
            <person name="Cochrane G."/>
            <person name="Meng A."/>
            <person name="Brown T."/>
            <person name="Cohen L."/>
        </authorList>
    </citation>
    <scope>NUCLEOTIDE SEQUENCE</scope>
    <source>
        <strain evidence="2">CCMP1374</strain>
    </source>
</reference>
<accession>A0A7S0F0G5</accession>